<evidence type="ECO:0000256" key="3">
    <source>
        <dbReference type="SAM" id="Phobius"/>
    </source>
</evidence>
<keyword evidence="1" id="KW-0802">TPR repeat</keyword>
<comment type="caution">
    <text evidence="5">The sequence shown here is derived from an EMBL/GenBank/DDBJ whole genome shotgun (WGS) entry which is preliminary data.</text>
</comment>
<proteinExistence type="predicted"/>
<protein>
    <submittedName>
        <fullName evidence="5">Zinc-ribbon domain-containing protein</fullName>
    </submittedName>
</protein>
<dbReference type="Pfam" id="PF13365">
    <property type="entry name" value="Trypsin_2"/>
    <property type="match status" value="1"/>
</dbReference>
<dbReference type="PRINTS" id="PR00834">
    <property type="entry name" value="PROTEASES2C"/>
</dbReference>
<dbReference type="EMBL" id="VMQU01000076">
    <property type="protein sequence ID" value="TVS86771.1"/>
    <property type="molecule type" value="Genomic_DNA"/>
</dbReference>
<dbReference type="Gene3D" id="2.40.10.120">
    <property type="match status" value="1"/>
</dbReference>
<dbReference type="AlphaFoldDB" id="A0A557XLS2"/>
<feature type="region of interest" description="Disordered" evidence="2">
    <location>
        <begin position="228"/>
        <end position="249"/>
    </location>
</feature>
<dbReference type="Proteomes" id="UP000320513">
    <property type="component" value="Unassembled WGS sequence"/>
</dbReference>
<dbReference type="GO" id="GO:0006508">
    <property type="term" value="P:proteolysis"/>
    <property type="evidence" value="ECO:0007669"/>
    <property type="project" value="InterPro"/>
</dbReference>
<dbReference type="PANTHER" id="PTHR43019">
    <property type="entry name" value="SERINE ENDOPROTEASE DEGS"/>
    <property type="match status" value="1"/>
</dbReference>
<dbReference type="InterPro" id="IPR019734">
    <property type="entry name" value="TPR_rpt"/>
</dbReference>
<dbReference type="InterPro" id="IPR011990">
    <property type="entry name" value="TPR-like_helical_dom_sf"/>
</dbReference>
<evidence type="ECO:0000256" key="4">
    <source>
        <dbReference type="SAM" id="SignalP"/>
    </source>
</evidence>
<keyword evidence="3" id="KW-0472">Membrane</keyword>
<feature type="repeat" description="TPR" evidence="1">
    <location>
        <begin position="317"/>
        <end position="350"/>
    </location>
</feature>
<dbReference type="PROSITE" id="PS50005">
    <property type="entry name" value="TPR"/>
    <property type="match status" value="1"/>
</dbReference>
<dbReference type="OrthoDB" id="3497273at2"/>
<accession>A0A557XLS2</accession>
<feature type="transmembrane region" description="Helical" evidence="3">
    <location>
        <begin position="378"/>
        <end position="401"/>
    </location>
</feature>
<keyword evidence="6" id="KW-1185">Reference proteome</keyword>
<gene>
    <name evidence="5" type="ORF">FPZ47_17245</name>
</gene>
<evidence type="ECO:0000313" key="5">
    <source>
        <dbReference type="EMBL" id="TVS86771.1"/>
    </source>
</evidence>
<dbReference type="InterPro" id="IPR001940">
    <property type="entry name" value="Peptidase_S1C"/>
</dbReference>
<dbReference type="SUPFAM" id="SSF50494">
    <property type="entry name" value="Trypsin-like serine proteases"/>
    <property type="match status" value="1"/>
</dbReference>
<evidence type="ECO:0000256" key="1">
    <source>
        <dbReference type="PROSITE-ProRule" id="PRU00339"/>
    </source>
</evidence>
<evidence type="ECO:0000256" key="2">
    <source>
        <dbReference type="SAM" id="MobiDB-lite"/>
    </source>
</evidence>
<feature type="compositionally biased region" description="Polar residues" evidence="2">
    <location>
        <begin position="235"/>
        <end position="249"/>
    </location>
</feature>
<evidence type="ECO:0000313" key="6">
    <source>
        <dbReference type="Proteomes" id="UP000320513"/>
    </source>
</evidence>
<dbReference type="InterPro" id="IPR009003">
    <property type="entry name" value="Peptidase_S1_PA"/>
</dbReference>
<organism evidence="5 6">
    <name type="scientific">Mycobacterium helveticum</name>
    <dbReference type="NCBI Taxonomy" id="2592811"/>
    <lineage>
        <taxon>Bacteria</taxon>
        <taxon>Bacillati</taxon>
        <taxon>Actinomycetota</taxon>
        <taxon>Actinomycetes</taxon>
        <taxon>Mycobacteriales</taxon>
        <taxon>Mycobacteriaceae</taxon>
        <taxon>Mycobacterium</taxon>
    </lineage>
</organism>
<dbReference type="GO" id="GO:0004252">
    <property type="term" value="F:serine-type endopeptidase activity"/>
    <property type="evidence" value="ECO:0007669"/>
    <property type="project" value="InterPro"/>
</dbReference>
<feature type="chain" id="PRO_5021838946" evidence="4">
    <location>
        <begin position="31"/>
        <end position="492"/>
    </location>
</feature>
<dbReference type="SUPFAM" id="SSF48452">
    <property type="entry name" value="TPR-like"/>
    <property type="match status" value="1"/>
</dbReference>
<feature type="signal peptide" evidence="4">
    <location>
        <begin position="1"/>
        <end position="30"/>
    </location>
</feature>
<dbReference type="PANTHER" id="PTHR43019:SF23">
    <property type="entry name" value="PROTEASE DO-LIKE 5, CHLOROPLASTIC"/>
    <property type="match status" value="1"/>
</dbReference>
<reference evidence="5 6" key="1">
    <citation type="submission" date="2019-07" db="EMBL/GenBank/DDBJ databases">
        <title>New Mycobacterium species.</title>
        <authorList>
            <person name="Tortoli E."/>
            <person name="Ghielmetti G."/>
            <person name="Friedel U."/>
            <person name="Trovato A."/>
        </authorList>
    </citation>
    <scope>NUCLEOTIDE SEQUENCE [LARGE SCALE GENOMIC DNA]</scope>
    <source>
        <strain evidence="5 6">16-83</strain>
    </source>
</reference>
<name>A0A557XLS2_9MYCO</name>
<dbReference type="SMART" id="SM00028">
    <property type="entry name" value="TPR"/>
    <property type="match status" value="1"/>
</dbReference>
<keyword evidence="3" id="KW-1133">Transmembrane helix</keyword>
<sequence length="492" mass="51191">MPVSSWGRTFAALSAAALAVLTAPAGTASADGGRPQPNPQERAAAIIRPAVMYLAGQAYGQVRLPNGQLLSQFGEGSNIPFTATWFCTAFVVNPDGWVATSGHCVDPDSAKDLIFKRAANEYVIQYPDSPIGQNPAAVFQWLRQNAKVEGDAPDLGPQPALTVVYGSGTRVVGKLLANVVDFRPIGKGDVAVLKVERHNMPSSELASDADISIGTPILAVGYPESTKRITDPSLDPTNKSGTVSKKSSMGSVPEYEIDAPVTEGMSGGPTVALNGKVIGVNSFSPAGEPQPFNFVAPAGNLAALLAGKGVTATLGPADLFYRKGLDQFYSGRYTDAIDDFDQALAMSPDYPGLVELKTSAVNLRQRYGDASVLRGTTLMWYVIGAVVLVLAAGGGLTFLVVRSRWHLYAPPKATGIELFSPGDGDTAAPARARGGIKAGAARLIGAAPAPKSAQPHFCSSCGAEHHPAEKFCPNCGKEILPGESAVGADRTG</sequence>
<keyword evidence="3" id="KW-0812">Transmembrane</keyword>
<dbReference type="RefSeq" id="WP_144952718.1">
    <property type="nucleotide sequence ID" value="NZ_VMQU01000076.1"/>
</dbReference>
<keyword evidence="4" id="KW-0732">Signal</keyword>